<comment type="cofactor">
    <cofactor evidence="14">
        <name>[2Fe-2S] cluster</name>
        <dbReference type="ChEBI" id="CHEBI:190135"/>
    </cofactor>
    <text evidence="14">Binds 1 [2Fe-2S] cluster. The cluster is coordinated with 3 cysteines and 1 arginine.</text>
</comment>
<keyword evidence="9 14" id="KW-0479">Metal-binding</keyword>
<dbReference type="CDD" id="cd01335">
    <property type="entry name" value="Radical_SAM"/>
    <property type="match status" value="1"/>
</dbReference>
<evidence type="ECO:0000256" key="15">
    <source>
        <dbReference type="PIRSR" id="PIRSR001619-1"/>
    </source>
</evidence>
<feature type="binding site" evidence="14 15">
    <location>
        <position position="256"/>
    </location>
    <ligand>
        <name>[2Fe-2S] cluster</name>
        <dbReference type="ChEBI" id="CHEBI:190135"/>
    </ligand>
</feature>
<evidence type="ECO:0000256" key="13">
    <source>
        <dbReference type="ARBA" id="ARBA00051157"/>
    </source>
</evidence>
<keyword evidence="6 14" id="KW-0808">Transferase</keyword>
<dbReference type="SFLD" id="SFLDG01060">
    <property type="entry name" value="BATS_domain_containing"/>
    <property type="match status" value="1"/>
</dbReference>
<feature type="binding site" evidence="14 15">
    <location>
        <position position="58"/>
    </location>
    <ligand>
        <name>[4Fe-4S] cluster</name>
        <dbReference type="ChEBI" id="CHEBI:49883"/>
        <note>4Fe-4S-S-AdoMet</note>
    </ligand>
</feature>
<dbReference type="UniPathway" id="UPA00078">
    <property type="reaction ID" value="UER00162"/>
</dbReference>
<dbReference type="EMBL" id="BCNO01000001">
    <property type="protein sequence ID" value="GAQ94078.1"/>
    <property type="molecule type" value="Genomic_DNA"/>
</dbReference>
<dbReference type="Proteomes" id="UP000054976">
    <property type="component" value="Unassembled WGS sequence"/>
</dbReference>
<feature type="binding site" evidence="14 15">
    <location>
        <position position="186"/>
    </location>
    <ligand>
        <name>[2Fe-2S] cluster</name>
        <dbReference type="ChEBI" id="CHEBI:190135"/>
    </ligand>
</feature>
<evidence type="ECO:0000256" key="12">
    <source>
        <dbReference type="ARBA" id="ARBA00023014"/>
    </source>
</evidence>
<dbReference type="GO" id="GO:0004076">
    <property type="term" value="F:biotin synthase activity"/>
    <property type="evidence" value="ECO:0007669"/>
    <property type="project" value="UniProtKB-UniRule"/>
</dbReference>
<feature type="binding site" evidence="14 15">
    <location>
        <position position="51"/>
    </location>
    <ligand>
        <name>[4Fe-4S] cluster</name>
        <dbReference type="ChEBI" id="CHEBI:49883"/>
        <note>4Fe-4S-S-AdoMet</note>
    </ligand>
</feature>
<dbReference type="GO" id="GO:0009102">
    <property type="term" value="P:biotin biosynthetic process"/>
    <property type="evidence" value="ECO:0007669"/>
    <property type="project" value="UniProtKB-UniRule"/>
</dbReference>
<dbReference type="PROSITE" id="PS51918">
    <property type="entry name" value="RADICAL_SAM"/>
    <property type="match status" value="1"/>
</dbReference>
<dbReference type="Pfam" id="PF04055">
    <property type="entry name" value="Radical_SAM"/>
    <property type="match status" value="1"/>
</dbReference>
<feature type="binding site" evidence="14 15">
    <location>
        <position position="126"/>
    </location>
    <ligand>
        <name>[2Fe-2S] cluster</name>
        <dbReference type="ChEBI" id="CHEBI:190135"/>
    </ligand>
</feature>
<sequence>MKILNSKETTLKLIETADFYELIFTANSERKKYKGNKVELCAIVNAKSGICPEDCFFCAQSLRWKTHAPVYPLMDKNEILKKALDAKKHKVKRFSIVISGIKPSKQEMKKIAEAIETIAKNGINTCASLGLLNYDEISYLKDFGLQRLHCNIETSEEFFPKICTTHKFSDKVRTLEAAKKAGVSVCSGGVFGMGETWKDRVDMAYFLKEFNVDSVPLNFLTPIKGTPLENQPVVSPLEALRIIAIFRLILPQKDIRICGGRPLLGEFASWIFLAGANALMTGDYLTTHGRSYIDDLKFIHDHGLEIDYVVS</sequence>
<gene>
    <name evidence="14" type="primary">bioB</name>
    <name evidence="17" type="ORF">TAGGR_1250</name>
</gene>
<comment type="subunit">
    <text evidence="3 14">Homodimer.</text>
</comment>
<keyword evidence="12 14" id="KW-0411">Iron-sulfur</keyword>
<keyword evidence="10 14" id="KW-0093">Biotin biosynthesis</keyword>
<dbReference type="SMART" id="SM00729">
    <property type="entry name" value="Elp3"/>
    <property type="match status" value="1"/>
</dbReference>
<evidence type="ECO:0000313" key="17">
    <source>
        <dbReference type="EMBL" id="GAQ94078.1"/>
    </source>
</evidence>
<feature type="binding site" evidence="14 15">
    <location>
        <position position="95"/>
    </location>
    <ligand>
        <name>[2Fe-2S] cluster</name>
        <dbReference type="ChEBI" id="CHEBI:190135"/>
    </ligand>
</feature>
<feature type="binding site" evidence="14 15">
    <location>
        <position position="55"/>
    </location>
    <ligand>
        <name>[4Fe-4S] cluster</name>
        <dbReference type="ChEBI" id="CHEBI:49883"/>
        <note>4Fe-4S-S-AdoMet</note>
    </ligand>
</feature>
<comment type="cofactor">
    <cofactor evidence="14 15">
        <name>[4Fe-4S] cluster</name>
        <dbReference type="ChEBI" id="CHEBI:49883"/>
    </cofactor>
    <text evidence="14 15">Binds 1 [4Fe-4S] cluster. The cluster is coordinated with 3 cysteines and an exchangeable S-adenosyl-L-methionine.</text>
</comment>
<dbReference type="Pfam" id="PF06968">
    <property type="entry name" value="BATS"/>
    <property type="match status" value="1"/>
</dbReference>
<dbReference type="InterPro" id="IPR002684">
    <property type="entry name" value="Biotin_synth/BioAB"/>
</dbReference>
<dbReference type="InterPro" id="IPR006638">
    <property type="entry name" value="Elp3/MiaA/NifB-like_rSAM"/>
</dbReference>
<comment type="pathway">
    <text evidence="1 14">Cofactor biosynthesis; biotin biosynthesis; biotin from 7,8-diaminononanoate: step 2/2.</text>
</comment>
<protein>
    <recommendedName>
        <fullName evidence="4 14">Biotin synthase</fullName>
        <ecNumber evidence="4 14">2.8.1.6</ecNumber>
    </recommendedName>
</protein>
<dbReference type="PANTHER" id="PTHR22976:SF2">
    <property type="entry name" value="BIOTIN SYNTHASE, MITOCHONDRIAL"/>
    <property type="match status" value="1"/>
</dbReference>
<evidence type="ECO:0000256" key="3">
    <source>
        <dbReference type="ARBA" id="ARBA00011738"/>
    </source>
</evidence>
<evidence type="ECO:0000256" key="10">
    <source>
        <dbReference type="ARBA" id="ARBA00022756"/>
    </source>
</evidence>
<evidence type="ECO:0000256" key="5">
    <source>
        <dbReference type="ARBA" id="ARBA00022485"/>
    </source>
</evidence>
<keyword evidence="7 14" id="KW-0949">S-adenosyl-L-methionine</keyword>
<evidence type="ECO:0000259" key="16">
    <source>
        <dbReference type="PROSITE" id="PS51918"/>
    </source>
</evidence>
<dbReference type="InterPro" id="IPR007197">
    <property type="entry name" value="rSAM"/>
</dbReference>
<dbReference type="InterPro" id="IPR024177">
    <property type="entry name" value="Biotin_synthase"/>
</dbReference>
<reference evidence="18" key="1">
    <citation type="submission" date="2016-01" db="EMBL/GenBank/DDBJ databases">
        <title>Draft genome sequence of Thermodesulfovibrio aggregans strain TGE-P1.</title>
        <authorList>
            <person name="Sekiguchi Y."/>
            <person name="Ohashi A."/>
            <person name="Matsuura N."/>
            <person name="Tourlousse M.D."/>
        </authorList>
    </citation>
    <scope>NUCLEOTIDE SEQUENCE [LARGE SCALE GENOMIC DNA]</scope>
    <source>
        <strain evidence="18">TGE-P1</strain>
    </source>
</reference>
<dbReference type="InterPro" id="IPR013785">
    <property type="entry name" value="Aldolase_TIM"/>
</dbReference>
<keyword evidence="8 14" id="KW-0001">2Fe-2S</keyword>
<evidence type="ECO:0000256" key="11">
    <source>
        <dbReference type="ARBA" id="ARBA00023004"/>
    </source>
</evidence>
<dbReference type="GO" id="GO:0051537">
    <property type="term" value="F:2 iron, 2 sulfur cluster binding"/>
    <property type="evidence" value="ECO:0007669"/>
    <property type="project" value="UniProtKB-KW"/>
</dbReference>
<keyword evidence="11 14" id="KW-0408">Iron</keyword>
<name>A0A0U9HLS7_9BACT</name>
<evidence type="ECO:0000256" key="9">
    <source>
        <dbReference type="ARBA" id="ARBA00022723"/>
    </source>
</evidence>
<evidence type="ECO:0000256" key="8">
    <source>
        <dbReference type="ARBA" id="ARBA00022714"/>
    </source>
</evidence>
<evidence type="ECO:0000313" key="18">
    <source>
        <dbReference type="Proteomes" id="UP000054976"/>
    </source>
</evidence>
<dbReference type="GO" id="GO:0005506">
    <property type="term" value="F:iron ion binding"/>
    <property type="evidence" value="ECO:0007669"/>
    <property type="project" value="UniProtKB-UniRule"/>
</dbReference>
<dbReference type="OrthoDB" id="9786826at2"/>
<dbReference type="PIRSF" id="PIRSF001619">
    <property type="entry name" value="Biotin_synth"/>
    <property type="match status" value="1"/>
</dbReference>
<comment type="catalytic activity">
    <reaction evidence="13 14">
        <text>(4R,5S)-dethiobiotin + (sulfur carrier)-SH + 2 reduced [2Fe-2S]-[ferredoxin] + 2 S-adenosyl-L-methionine = (sulfur carrier)-H + biotin + 2 5'-deoxyadenosine + 2 L-methionine + 2 oxidized [2Fe-2S]-[ferredoxin]</text>
        <dbReference type="Rhea" id="RHEA:22060"/>
        <dbReference type="Rhea" id="RHEA-COMP:10000"/>
        <dbReference type="Rhea" id="RHEA-COMP:10001"/>
        <dbReference type="Rhea" id="RHEA-COMP:14737"/>
        <dbReference type="Rhea" id="RHEA-COMP:14739"/>
        <dbReference type="ChEBI" id="CHEBI:17319"/>
        <dbReference type="ChEBI" id="CHEBI:29917"/>
        <dbReference type="ChEBI" id="CHEBI:33737"/>
        <dbReference type="ChEBI" id="CHEBI:33738"/>
        <dbReference type="ChEBI" id="CHEBI:57586"/>
        <dbReference type="ChEBI" id="CHEBI:57844"/>
        <dbReference type="ChEBI" id="CHEBI:59789"/>
        <dbReference type="ChEBI" id="CHEBI:64428"/>
        <dbReference type="ChEBI" id="CHEBI:149473"/>
        <dbReference type="EC" id="2.8.1.6"/>
    </reaction>
</comment>
<comment type="cofactor">
    <cofactor evidence="15">
        <name>[2Fe-2S] cluster</name>
        <dbReference type="ChEBI" id="CHEBI:190135"/>
    </cofactor>
    <text evidence="15">Binds 1 [2Fe-2S] cluster. The cluster is coordinated with 3 cysteines and 1 arginine.</text>
</comment>
<dbReference type="NCBIfam" id="TIGR00433">
    <property type="entry name" value="bioB"/>
    <property type="match status" value="1"/>
</dbReference>
<dbReference type="InterPro" id="IPR010722">
    <property type="entry name" value="BATS_dom"/>
</dbReference>
<evidence type="ECO:0000256" key="14">
    <source>
        <dbReference type="HAMAP-Rule" id="MF_01694"/>
    </source>
</evidence>
<dbReference type="SMART" id="SM00876">
    <property type="entry name" value="BATS"/>
    <property type="match status" value="1"/>
</dbReference>
<keyword evidence="18" id="KW-1185">Reference proteome</keyword>
<keyword evidence="5 14" id="KW-0004">4Fe-4S</keyword>
<dbReference type="PANTHER" id="PTHR22976">
    <property type="entry name" value="BIOTIN SYNTHASE"/>
    <property type="match status" value="1"/>
</dbReference>
<dbReference type="InterPro" id="IPR058240">
    <property type="entry name" value="rSAM_sf"/>
</dbReference>
<dbReference type="GO" id="GO:0051539">
    <property type="term" value="F:4 iron, 4 sulfur cluster binding"/>
    <property type="evidence" value="ECO:0007669"/>
    <property type="project" value="UniProtKB-KW"/>
</dbReference>
<comment type="caution">
    <text evidence="17">The sequence shown here is derived from an EMBL/GenBank/DDBJ whole genome shotgun (WGS) entry which is preliminary data.</text>
</comment>
<comment type="similarity">
    <text evidence="2 14">Belongs to the radical SAM superfamily. Biotin synthase family.</text>
</comment>
<dbReference type="SUPFAM" id="SSF102114">
    <property type="entry name" value="Radical SAM enzymes"/>
    <property type="match status" value="1"/>
</dbReference>
<dbReference type="AlphaFoldDB" id="A0A0U9HLS7"/>
<evidence type="ECO:0000256" key="1">
    <source>
        <dbReference type="ARBA" id="ARBA00004942"/>
    </source>
</evidence>
<proteinExistence type="inferred from homology"/>
<dbReference type="EC" id="2.8.1.6" evidence="4 14"/>
<evidence type="ECO:0000256" key="4">
    <source>
        <dbReference type="ARBA" id="ARBA00012236"/>
    </source>
</evidence>
<dbReference type="FunFam" id="3.20.20.70:FF:000026">
    <property type="entry name" value="Biotin synthase"/>
    <property type="match status" value="1"/>
</dbReference>
<dbReference type="RefSeq" id="WP_059175559.1">
    <property type="nucleotide sequence ID" value="NZ_BCNO01000001.1"/>
</dbReference>
<accession>A0A0U9HLS7</accession>
<dbReference type="HAMAP" id="MF_01694">
    <property type="entry name" value="BioB"/>
    <property type="match status" value="1"/>
</dbReference>
<dbReference type="SFLD" id="SFLDS00029">
    <property type="entry name" value="Radical_SAM"/>
    <property type="match status" value="1"/>
</dbReference>
<organism evidence="17 18">
    <name type="scientific">Thermodesulfovibrio aggregans</name>
    <dbReference type="NCBI Taxonomy" id="86166"/>
    <lineage>
        <taxon>Bacteria</taxon>
        <taxon>Pseudomonadati</taxon>
        <taxon>Nitrospirota</taxon>
        <taxon>Thermodesulfovibrionia</taxon>
        <taxon>Thermodesulfovibrionales</taxon>
        <taxon>Thermodesulfovibrionaceae</taxon>
        <taxon>Thermodesulfovibrio</taxon>
    </lineage>
</organism>
<evidence type="ECO:0000256" key="6">
    <source>
        <dbReference type="ARBA" id="ARBA00022679"/>
    </source>
</evidence>
<comment type="function">
    <text evidence="14">Catalyzes the conversion of dethiobiotin (DTB) to biotin by the insertion of a sulfur atom into dethiobiotin via a radical-based mechanism.</text>
</comment>
<evidence type="ECO:0000256" key="7">
    <source>
        <dbReference type="ARBA" id="ARBA00022691"/>
    </source>
</evidence>
<feature type="domain" description="Radical SAM core" evidence="16">
    <location>
        <begin position="33"/>
        <end position="261"/>
    </location>
</feature>
<evidence type="ECO:0000256" key="2">
    <source>
        <dbReference type="ARBA" id="ARBA00010765"/>
    </source>
</evidence>
<dbReference type="SFLD" id="SFLDG01278">
    <property type="entry name" value="biotin_synthase_like"/>
    <property type="match status" value="1"/>
</dbReference>
<dbReference type="Gene3D" id="3.20.20.70">
    <property type="entry name" value="Aldolase class I"/>
    <property type="match status" value="1"/>
</dbReference>
<dbReference type="STRING" id="86166.TAGGR_1250"/>